<evidence type="ECO:0000313" key="2">
    <source>
        <dbReference type="EMBL" id="NSJ85735.1"/>
    </source>
</evidence>
<dbReference type="EMBL" id="JAAITA010000005">
    <property type="protein sequence ID" value="NSJ85735.1"/>
    <property type="molecule type" value="Genomic_DNA"/>
</dbReference>
<reference evidence="2 3" key="1">
    <citation type="journal article" date="2020" name="Cell Host Microbe">
        <title>Functional and Genomic Variation between Human-Derived Isolates of Lachnospiraceae Reveals Inter- and Intra-Species Diversity.</title>
        <authorList>
            <person name="Sorbara M.T."/>
            <person name="Littmann E.R."/>
            <person name="Fontana E."/>
            <person name="Moody T.U."/>
            <person name="Kohout C.E."/>
            <person name="Gjonbalaj M."/>
            <person name="Eaton V."/>
            <person name="Seok R."/>
            <person name="Leiner I.M."/>
            <person name="Pamer E.G."/>
        </authorList>
    </citation>
    <scope>NUCLEOTIDE SEQUENCE [LARGE SCALE GENOMIC DNA]</scope>
    <source>
        <strain evidence="2 3">MSK.15.26</strain>
    </source>
</reference>
<proteinExistence type="predicted"/>
<accession>A0ABX2I728</accession>
<keyword evidence="1" id="KW-0812">Transmembrane</keyword>
<evidence type="ECO:0000313" key="3">
    <source>
        <dbReference type="Proteomes" id="UP000822142"/>
    </source>
</evidence>
<keyword evidence="1" id="KW-1133">Transmembrane helix</keyword>
<protein>
    <submittedName>
        <fullName evidence="2">ABC transporter permease</fullName>
    </submittedName>
</protein>
<organism evidence="2 3">
    <name type="scientific">Blautia hansenii</name>
    <name type="common">Ruminococcus hansenii</name>
    <dbReference type="NCBI Taxonomy" id="1322"/>
    <lineage>
        <taxon>Bacteria</taxon>
        <taxon>Bacillati</taxon>
        <taxon>Bacillota</taxon>
        <taxon>Clostridia</taxon>
        <taxon>Lachnospirales</taxon>
        <taxon>Lachnospiraceae</taxon>
        <taxon>Blautia</taxon>
    </lineage>
</organism>
<comment type="caution">
    <text evidence="2">The sequence shown here is derived from an EMBL/GenBank/DDBJ whole genome shotgun (WGS) entry which is preliminary data.</text>
</comment>
<keyword evidence="3" id="KW-1185">Reference proteome</keyword>
<dbReference type="RefSeq" id="WP_173748778.1">
    <property type="nucleotide sequence ID" value="NZ_JAAITA010000005.1"/>
</dbReference>
<feature type="transmembrane region" description="Helical" evidence="1">
    <location>
        <begin position="239"/>
        <end position="265"/>
    </location>
</feature>
<evidence type="ECO:0000256" key="1">
    <source>
        <dbReference type="SAM" id="Phobius"/>
    </source>
</evidence>
<keyword evidence="1" id="KW-0472">Membrane</keyword>
<feature type="transmembrane region" description="Helical" evidence="1">
    <location>
        <begin position="5"/>
        <end position="25"/>
    </location>
</feature>
<name>A0ABX2I728_BLAHA</name>
<feature type="transmembrane region" description="Helical" evidence="1">
    <location>
        <begin position="208"/>
        <end position="227"/>
    </location>
</feature>
<sequence length="336" mass="37788">MKKIWIRAGVGFLSLALWCLSFFFYKKTEEQAGSFNGYYDMPVLTEAELSAFLSQAEQPDQLPQITGWSKEDKIPIKGEVREAVSGTLWKIAGSMEMFFAGQLKEGNYPWEEDEEGCLISSGLAEKLFGTERIQGNQVQIFGKTYIVRGCIKSRDSFAAVFAETEDGLEGISLQYTDHRQPGSLAESLLTQITGSAPDGFWEGNLYSSLARVLAALPVWGFVLVCFGRGYRQTNRCAVFAFRLFIKLVAAAAFCFLFAAGLWMTLRFSGDYLPSMWSDMDFFPRLMQEKQQAFDKVQKFVRCPKDANMLENLRRTAMAAVGGIMAESIFLAEKRKK</sequence>
<dbReference type="Proteomes" id="UP000822142">
    <property type="component" value="Unassembled WGS sequence"/>
</dbReference>
<gene>
    <name evidence="2" type="ORF">G5A70_06035</name>
</gene>